<dbReference type="GO" id="GO:0006355">
    <property type="term" value="P:regulation of DNA-templated transcription"/>
    <property type="evidence" value="ECO:0007669"/>
    <property type="project" value="InterPro"/>
</dbReference>
<evidence type="ECO:0000259" key="6">
    <source>
        <dbReference type="PROSITE" id="PS50043"/>
    </source>
</evidence>
<feature type="domain" description="HTH luxR-type" evidence="6">
    <location>
        <begin position="135"/>
        <end position="200"/>
    </location>
</feature>
<evidence type="ECO:0000256" key="5">
    <source>
        <dbReference type="PROSITE-ProRule" id="PRU00169"/>
    </source>
</evidence>
<dbReference type="InterPro" id="IPR000792">
    <property type="entry name" value="Tscrpt_reg_LuxR_C"/>
</dbReference>
<sequence>MVIDDHPIVRNGLAGIINTRENLKVVASASDGIEALETIKGLKDSLPDVILVDVLMPRMDGIEFIKAVNITSKIIILSTEIDRYAVMNMLSLGVQGYLLKDEDPDDIVNNIEKVVSNDDYVALSTEIIDEINKNKSKKYFNLSDRQVEVLNMVANGLTNKQIGQKLFTTERTVKAHLTEIYTLLDVSNRAQAIAVAIKRNII</sequence>
<gene>
    <name evidence="8" type="ORF">FD00_GL002384</name>
</gene>
<name>A0A0R2DYS0_9LACO</name>
<dbReference type="CDD" id="cd17535">
    <property type="entry name" value="REC_NarL-like"/>
    <property type="match status" value="1"/>
</dbReference>
<dbReference type="SUPFAM" id="SSF52172">
    <property type="entry name" value="CheY-like"/>
    <property type="match status" value="1"/>
</dbReference>
<dbReference type="EMBL" id="AYYH01000081">
    <property type="protein sequence ID" value="KRN08139.1"/>
    <property type="molecule type" value="Genomic_DNA"/>
</dbReference>
<evidence type="ECO:0000259" key="7">
    <source>
        <dbReference type="PROSITE" id="PS50110"/>
    </source>
</evidence>
<dbReference type="GO" id="GO:0000160">
    <property type="term" value="P:phosphorelay signal transduction system"/>
    <property type="evidence" value="ECO:0007669"/>
    <property type="project" value="InterPro"/>
</dbReference>
<evidence type="ECO:0000256" key="2">
    <source>
        <dbReference type="ARBA" id="ARBA00023015"/>
    </source>
</evidence>
<dbReference type="PROSITE" id="PS50110">
    <property type="entry name" value="RESPONSE_REGULATORY"/>
    <property type="match status" value="1"/>
</dbReference>
<dbReference type="PANTHER" id="PTHR43214">
    <property type="entry name" value="TWO-COMPONENT RESPONSE REGULATOR"/>
    <property type="match status" value="1"/>
</dbReference>
<keyword evidence="3" id="KW-0238">DNA-binding</keyword>
<evidence type="ECO:0000313" key="9">
    <source>
        <dbReference type="Proteomes" id="UP000050898"/>
    </source>
</evidence>
<accession>A0A0R2DYS0</accession>
<dbReference type="GO" id="GO:0003677">
    <property type="term" value="F:DNA binding"/>
    <property type="evidence" value="ECO:0007669"/>
    <property type="project" value="UniProtKB-KW"/>
</dbReference>
<dbReference type="SMART" id="SM00448">
    <property type="entry name" value="REC"/>
    <property type="match status" value="1"/>
</dbReference>
<comment type="caution">
    <text evidence="8">The sequence shown here is derived from an EMBL/GenBank/DDBJ whole genome shotgun (WGS) entry which is preliminary data.</text>
</comment>
<dbReference type="SMART" id="SM00421">
    <property type="entry name" value="HTH_LUXR"/>
    <property type="match status" value="1"/>
</dbReference>
<proteinExistence type="predicted"/>
<evidence type="ECO:0000256" key="3">
    <source>
        <dbReference type="ARBA" id="ARBA00023125"/>
    </source>
</evidence>
<dbReference type="Pfam" id="PF00196">
    <property type="entry name" value="GerE"/>
    <property type="match status" value="1"/>
</dbReference>
<reference evidence="8 9" key="1">
    <citation type="journal article" date="2015" name="Genome Announc.">
        <title>Expanding the biotechnology potential of lactobacilli through comparative genomics of 213 strains and associated genera.</title>
        <authorList>
            <person name="Sun Z."/>
            <person name="Harris H.M."/>
            <person name="McCann A."/>
            <person name="Guo C."/>
            <person name="Argimon S."/>
            <person name="Zhang W."/>
            <person name="Yang X."/>
            <person name="Jeffery I.B."/>
            <person name="Cooney J.C."/>
            <person name="Kagawa T.F."/>
            <person name="Liu W."/>
            <person name="Song Y."/>
            <person name="Salvetti E."/>
            <person name="Wrobel A."/>
            <person name="Rasinkangas P."/>
            <person name="Parkhill J."/>
            <person name="Rea M.C."/>
            <person name="O'Sullivan O."/>
            <person name="Ritari J."/>
            <person name="Douillard F.P."/>
            <person name="Paul Ross R."/>
            <person name="Yang R."/>
            <person name="Briner A.E."/>
            <person name="Felis G.E."/>
            <person name="de Vos W.M."/>
            <person name="Barrangou R."/>
            <person name="Klaenhammer T.R."/>
            <person name="Caufield P.W."/>
            <person name="Cui Y."/>
            <person name="Zhang H."/>
            <person name="O'Toole P.W."/>
        </authorList>
    </citation>
    <scope>NUCLEOTIDE SEQUENCE [LARGE SCALE GENOMIC DNA]</scope>
    <source>
        <strain evidence="8 9">DSM 20444</strain>
    </source>
</reference>
<dbReference type="AlphaFoldDB" id="A0A0R2DYS0"/>
<dbReference type="Pfam" id="PF00072">
    <property type="entry name" value="Response_reg"/>
    <property type="match status" value="1"/>
</dbReference>
<dbReference type="InterPro" id="IPR001789">
    <property type="entry name" value="Sig_transdc_resp-reg_receiver"/>
</dbReference>
<dbReference type="PATRIC" id="fig|1046596.6.peg.2506"/>
<keyword evidence="2" id="KW-0805">Transcription regulation</keyword>
<organism evidence="8 9">
    <name type="scientific">Liquorilactobacillus mali KCTC 3596 = DSM 20444</name>
    <dbReference type="NCBI Taxonomy" id="1046596"/>
    <lineage>
        <taxon>Bacteria</taxon>
        <taxon>Bacillati</taxon>
        <taxon>Bacillota</taxon>
        <taxon>Bacilli</taxon>
        <taxon>Lactobacillales</taxon>
        <taxon>Lactobacillaceae</taxon>
        <taxon>Liquorilactobacillus</taxon>
    </lineage>
</organism>
<protein>
    <submittedName>
        <fullName evidence="8">Two-component response regulator</fullName>
    </submittedName>
</protein>
<dbReference type="InterPro" id="IPR039420">
    <property type="entry name" value="WalR-like"/>
</dbReference>
<evidence type="ECO:0000256" key="4">
    <source>
        <dbReference type="ARBA" id="ARBA00023163"/>
    </source>
</evidence>
<dbReference type="InterPro" id="IPR011006">
    <property type="entry name" value="CheY-like_superfamily"/>
</dbReference>
<keyword evidence="1 5" id="KW-0597">Phosphoprotein</keyword>
<dbReference type="PROSITE" id="PS50043">
    <property type="entry name" value="HTH_LUXR_2"/>
    <property type="match status" value="1"/>
</dbReference>
<dbReference type="CDD" id="cd06170">
    <property type="entry name" value="LuxR_C_like"/>
    <property type="match status" value="1"/>
</dbReference>
<dbReference type="PRINTS" id="PR00038">
    <property type="entry name" value="HTHLUXR"/>
</dbReference>
<feature type="domain" description="Response regulatory" evidence="7">
    <location>
        <begin position="1"/>
        <end position="115"/>
    </location>
</feature>
<evidence type="ECO:0000256" key="1">
    <source>
        <dbReference type="ARBA" id="ARBA00022553"/>
    </source>
</evidence>
<keyword evidence="9" id="KW-1185">Reference proteome</keyword>
<evidence type="ECO:0000313" key="8">
    <source>
        <dbReference type="EMBL" id="KRN08139.1"/>
    </source>
</evidence>
<dbReference type="Proteomes" id="UP000050898">
    <property type="component" value="Unassembled WGS sequence"/>
</dbReference>
<keyword evidence="4" id="KW-0804">Transcription</keyword>
<dbReference type="InterPro" id="IPR058245">
    <property type="entry name" value="NreC/VraR/RcsB-like_REC"/>
</dbReference>
<feature type="modified residue" description="4-aspartylphosphate" evidence="5">
    <location>
        <position position="53"/>
    </location>
</feature>
<dbReference type="Gene3D" id="3.40.50.2300">
    <property type="match status" value="1"/>
</dbReference>